<dbReference type="Pfam" id="PF01035">
    <property type="entry name" value="DNA_binding_1"/>
    <property type="match status" value="1"/>
</dbReference>
<dbReference type="AlphaFoldDB" id="A0A5C6XE02"/>
<dbReference type="PANTHER" id="PTHR42942:SF1">
    <property type="entry name" value="ALKYLTRANSFERASE-LIKE PROTEIN 1"/>
    <property type="match status" value="1"/>
</dbReference>
<evidence type="ECO:0000313" key="4">
    <source>
        <dbReference type="Proteomes" id="UP000321046"/>
    </source>
</evidence>
<proteinExistence type="predicted"/>
<dbReference type="InterPro" id="IPR014048">
    <property type="entry name" value="MethylDNA_cys_MeTrfase_DNA-bd"/>
</dbReference>
<comment type="caution">
    <text evidence="3">The sequence shown here is derived from an EMBL/GenBank/DDBJ whole genome shotgun (WGS) entry which is preliminary data.</text>
</comment>
<evidence type="ECO:0000259" key="2">
    <source>
        <dbReference type="Pfam" id="PF01035"/>
    </source>
</evidence>
<dbReference type="Gene3D" id="1.10.10.10">
    <property type="entry name" value="Winged helix-like DNA-binding domain superfamily/Winged helix DNA-binding domain"/>
    <property type="match status" value="1"/>
</dbReference>
<dbReference type="EMBL" id="VOSL01000028">
    <property type="protein sequence ID" value="TXD39675.1"/>
    <property type="molecule type" value="Genomic_DNA"/>
</dbReference>
<evidence type="ECO:0000256" key="1">
    <source>
        <dbReference type="ARBA" id="ARBA00022763"/>
    </source>
</evidence>
<dbReference type="OrthoDB" id="9132167at2"/>
<accession>A0A5C6XE02</accession>
<keyword evidence="1" id="KW-0227">DNA damage</keyword>
<dbReference type="InterPro" id="IPR036217">
    <property type="entry name" value="MethylDNA_cys_MeTrfase_DNAb"/>
</dbReference>
<organism evidence="3 4">
    <name type="scientific">Lujinxingia vulgaris</name>
    <dbReference type="NCBI Taxonomy" id="2600176"/>
    <lineage>
        <taxon>Bacteria</taxon>
        <taxon>Deltaproteobacteria</taxon>
        <taxon>Bradymonadales</taxon>
        <taxon>Lujinxingiaceae</taxon>
        <taxon>Lujinxingia</taxon>
    </lineage>
</organism>
<sequence length="113" mass="12875">MSQDDFSQRVYWLVSRIPFGCVATYGQIAGYAGSPRAARAVGTLLRHALENVGDLPWQRVINARGRVSFKGDLGRAELQRALLEAEGVRFDDKGRCDLNTYRWQPREIFWDVD</sequence>
<evidence type="ECO:0000313" key="3">
    <source>
        <dbReference type="EMBL" id="TXD39675.1"/>
    </source>
</evidence>
<dbReference type="InterPro" id="IPR036388">
    <property type="entry name" value="WH-like_DNA-bd_sf"/>
</dbReference>
<name>A0A5C6XE02_9DELT</name>
<dbReference type="PANTHER" id="PTHR42942">
    <property type="entry name" value="6-O-METHYLGUANINE DNA METHYLTRANSFERASE"/>
    <property type="match status" value="1"/>
</dbReference>
<dbReference type="SUPFAM" id="SSF46767">
    <property type="entry name" value="Methylated DNA-protein cysteine methyltransferase, C-terminal domain"/>
    <property type="match status" value="1"/>
</dbReference>
<protein>
    <submittedName>
        <fullName evidence="3">MGMT family protein</fullName>
    </submittedName>
</protein>
<dbReference type="GO" id="GO:0003824">
    <property type="term" value="F:catalytic activity"/>
    <property type="evidence" value="ECO:0007669"/>
    <property type="project" value="InterPro"/>
</dbReference>
<gene>
    <name evidence="3" type="ORF">FRC96_06540</name>
</gene>
<feature type="domain" description="Methylated-DNA-[protein]-cysteine S-methyltransferase DNA binding" evidence="2">
    <location>
        <begin position="5"/>
        <end position="88"/>
    </location>
</feature>
<reference evidence="3 4" key="1">
    <citation type="submission" date="2019-08" db="EMBL/GenBank/DDBJ databases">
        <title>Bradymonadales sp. TMQ2.</title>
        <authorList>
            <person name="Liang Q."/>
        </authorList>
    </citation>
    <scope>NUCLEOTIDE SEQUENCE [LARGE SCALE GENOMIC DNA]</scope>
    <source>
        <strain evidence="3 4">TMQ2</strain>
    </source>
</reference>
<dbReference type="InterPro" id="IPR052520">
    <property type="entry name" value="ATL_DNA_repair"/>
</dbReference>
<dbReference type="RefSeq" id="WP_146973705.1">
    <property type="nucleotide sequence ID" value="NZ_VOSL01000028.1"/>
</dbReference>
<dbReference type="GO" id="GO:0006281">
    <property type="term" value="P:DNA repair"/>
    <property type="evidence" value="ECO:0007669"/>
    <property type="project" value="InterPro"/>
</dbReference>
<dbReference type="CDD" id="cd06445">
    <property type="entry name" value="ATase"/>
    <property type="match status" value="1"/>
</dbReference>
<dbReference type="Proteomes" id="UP000321046">
    <property type="component" value="Unassembled WGS sequence"/>
</dbReference>